<dbReference type="Pfam" id="PF01330">
    <property type="entry name" value="RuvA_N"/>
    <property type="match status" value="1"/>
</dbReference>
<dbReference type="Gene3D" id="1.10.8.10">
    <property type="entry name" value="DNA helicase RuvA subunit, C-terminal domain"/>
    <property type="match status" value="1"/>
</dbReference>
<dbReference type="Pfam" id="PF07499">
    <property type="entry name" value="RuvA_C"/>
    <property type="match status" value="1"/>
</dbReference>
<comment type="similarity">
    <text evidence="6">Belongs to the RuvA family.</text>
</comment>
<dbReference type="InterPro" id="IPR003583">
    <property type="entry name" value="Hlx-hairpin-Hlx_DNA-bd_motif"/>
</dbReference>
<dbReference type="NCBIfam" id="TIGR00084">
    <property type="entry name" value="ruvA"/>
    <property type="match status" value="1"/>
</dbReference>
<reference evidence="8" key="1">
    <citation type="submission" date="2022-04" db="EMBL/GenBank/DDBJ databases">
        <title>Alcanivorax sp. CY1518 draft genome sequence.</title>
        <authorList>
            <person name="Zhao G."/>
            <person name="An M."/>
        </authorList>
    </citation>
    <scope>NUCLEOTIDE SEQUENCE</scope>
    <source>
        <strain evidence="8">CY1518</strain>
    </source>
</reference>
<dbReference type="HAMAP" id="MF_00031">
    <property type="entry name" value="DNA_HJ_migration_RuvA"/>
    <property type="match status" value="1"/>
</dbReference>
<proteinExistence type="inferred from homology"/>
<dbReference type="InterPro" id="IPR010994">
    <property type="entry name" value="RuvA_2-like"/>
</dbReference>
<dbReference type="Gene3D" id="1.10.150.20">
    <property type="entry name" value="5' to 3' exonuclease, C-terminal subdomain"/>
    <property type="match status" value="1"/>
</dbReference>
<protein>
    <recommendedName>
        <fullName evidence="6">Holliday junction branch migration complex subunit RuvA</fullName>
    </recommendedName>
</protein>
<dbReference type="Pfam" id="PF14520">
    <property type="entry name" value="HHH_5"/>
    <property type="match status" value="1"/>
</dbReference>
<evidence type="ECO:0000313" key="9">
    <source>
        <dbReference type="Proteomes" id="UP001165524"/>
    </source>
</evidence>
<comment type="function">
    <text evidence="6">The RuvA-RuvB-RuvC complex processes Holliday junction (HJ) DNA during genetic recombination and DNA repair, while the RuvA-RuvB complex plays an important role in the rescue of blocked DNA replication forks via replication fork reversal (RFR). RuvA specifically binds to HJ cruciform DNA, conferring on it an open structure. The RuvB hexamer acts as an ATP-dependent pump, pulling dsDNA into and through the RuvAB complex. HJ branch migration allows RuvC to scan DNA until it finds its consensus sequence, where it cleaves and resolves the cruciform DNA.</text>
</comment>
<name>A0ABT0E8P3_9GAMM</name>
<evidence type="ECO:0000256" key="6">
    <source>
        <dbReference type="HAMAP-Rule" id="MF_00031"/>
    </source>
</evidence>
<dbReference type="InterPro" id="IPR000085">
    <property type="entry name" value="RuvA"/>
</dbReference>
<sequence>MIGRLRGILLDARPPWLLVEVGGVGYEVEAPMTAFYQQHAPGSEIVLHTHMVVREDAQLLYGFVDRFERELFRALIKVNGVGPKTALAILSGIEAERLVRCIQEQDTRSLVRVPGIGKKTAERLLIEMSDRLDRLDGAPAPGPGVVVAPSASQPLADAVAALEALGYRGKDAEQAVAKITAGMDDAERSALDSAELIRSTLRHLAR</sequence>
<feature type="domain" description="Helix-hairpin-helix DNA-binding motif class 1" evidence="7">
    <location>
        <begin position="108"/>
        <end position="127"/>
    </location>
</feature>
<dbReference type="SUPFAM" id="SSF47781">
    <property type="entry name" value="RuvA domain 2-like"/>
    <property type="match status" value="1"/>
</dbReference>
<accession>A0ABT0E8P3</accession>
<dbReference type="EMBL" id="JALKII010000007">
    <property type="protein sequence ID" value="MCK0538196.1"/>
    <property type="molecule type" value="Genomic_DNA"/>
</dbReference>
<dbReference type="InterPro" id="IPR013849">
    <property type="entry name" value="DNA_helicase_Holl-junc_RuvA_I"/>
</dbReference>
<evidence type="ECO:0000256" key="1">
    <source>
        <dbReference type="ARBA" id="ARBA00022490"/>
    </source>
</evidence>
<comment type="subcellular location">
    <subcellularLocation>
        <location evidence="6">Cytoplasm</location>
    </subcellularLocation>
</comment>
<dbReference type="RefSeq" id="WP_246952591.1">
    <property type="nucleotide sequence ID" value="NZ_JALKII010000007.1"/>
</dbReference>
<dbReference type="SMART" id="SM00278">
    <property type="entry name" value="HhH1"/>
    <property type="match status" value="2"/>
</dbReference>
<keyword evidence="1 6" id="KW-0963">Cytoplasm</keyword>
<feature type="region of interest" description="Domain I" evidence="6">
    <location>
        <begin position="1"/>
        <end position="64"/>
    </location>
</feature>
<keyword evidence="4 6" id="KW-0233">DNA recombination</keyword>
<comment type="domain">
    <text evidence="6">Has three domains with a flexible linker between the domains II and III and assumes an 'L' shape. Domain III is highly mobile and contacts RuvB.</text>
</comment>
<evidence type="ECO:0000256" key="5">
    <source>
        <dbReference type="ARBA" id="ARBA00023204"/>
    </source>
</evidence>
<dbReference type="CDD" id="cd14332">
    <property type="entry name" value="UBA_RuvA_C"/>
    <property type="match status" value="1"/>
</dbReference>
<keyword evidence="3 6" id="KW-0238">DNA-binding</keyword>
<keyword evidence="2 6" id="KW-0227">DNA damage</keyword>
<evidence type="ECO:0000259" key="7">
    <source>
        <dbReference type="SMART" id="SM00278"/>
    </source>
</evidence>
<dbReference type="InterPro" id="IPR012340">
    <property type="entry name" value="NA-bd_OB-fold"/>
</dbReference>
<evidence type="ECO:0000313" key="8">
    <source>
        <dbReference type="EMBL" id="MCK0538196.1"/>
    </source>
</evidence>
<feature type="region of interest" description="Domain III" evidence="6">
    <location>
        <begin position="150"/>
        <end position="206"/>
    </location>
</feature>
<comment type="caution">
    <text evidence="8">The sequence shown here is derived from an EMBL/GenBank/DDBJ whole genome shotgun (WGS) entry which is preliminary data.</text>
</comment>
<keyword evidence="9" id="KW-1185">Reference proteome</keyword>
<dbReference type="Gene3D" id="2.40.50.140">
    <property type="entry name" value="Nucleic acid-binding proteins"/>
    <property type="match status" value="1"/>
</dbReference>
<evidence type="ECO:0000256" key="4">
    <source>
        <dbReference type="ARBA" id="ARBA00023172"/>
    </source>
</evidence>
<dbReference type="SUPFAM" id="SSF50249">
    <property type="entry name" value="Nucleic acid-binding proteins"/>
    <property type="match status" value="1"/>
</dbReference>
<feature type="domain" description="Helix-hairpin-helix DNA-binding motif class 1" evidence="7">
    <location>
        <begin position="73"/>
        <end position="92"/>
    </location>
</feature>
<organism evidence="8 9">
    <name type="scientific">Alcanivorax quisquiliarum</name>
    <dbReference type="NCBI Taxonomy" id="2933565"/>
    <lineage>
        <taxon>Bacteria</taxon>
        <taxon>Pseudomonadati</taxon>
        <taxon>Pseudomonadota</taxon>
        <taxon>Gammaproteobacteria</taxon>
        <taxon>Oceanospirillales</taxon>
        <taxon>Alcanivoracaceae</taxon>
        <taxon>Alcanivorax</taxon>
    </lineage>
</organism>
<evidence type="ECO:0000256" key="3">
    <source>
        <dbReference type="ARBA" id="ARBA00023125"/>
    </source>
</evidence>
<comment type="subunit">
    <text evidence="6">Homotetramer. Forms an RuvA(8)-RuvB(12)-Holliday junction (HJ) complex. HJ DNA is sandwiched between 2 RuvA tetramers; dsDNA enters through RuvA and exits via RuvB. An RuvB hexamer assembles on each DNA strand where it exits the tetramer. Each RuvB hexamer is contacted by two RuvA subunits (via domain III) on 2 adjacent RuvB subunits; this complex drives branch migration. In the full resolvosome a probable DNA-RuvA(4)-RuvB(12)-RuvC(2) complex forms which resolves the HJ.</text>
</comment>
<comment type="caution">
    <text evidence="6">Lacks conserved residue(s) required for the propagation of feature annotation.</text>
</comment>
<evidence type="ECO:0000256" key="2">
    <source>
        <dbReference type="ARBA" id="ARBA00022763"/>
    </source>
</evidence>
<dbReference type="InterPro" id="IPR036267">
    <property type="entry name" value="RuvA_C_sf"/>
</dbReference>
<dbReference type="SUPFAM" id="SSF46929">
    <property type="entry name" value="DNA helicase RuvA subunit, C-terminal domain"/>
    <property type="match status" value="1"/>
</dbReference>
<keyword evidence="5 6" id="KW-0234">DNA repair</keyword>
<gene>
    <name evidence="6 8" type="primary">ruvA</name>
    <name evidence="8" type="ORF">MU846_10790</name>
</gene>
<dbReference type="InterPro" id="IPR011114">
    <property type="entry name" value="RuvA_C"/>
</dbReference>
<dbReference type="Proteomes" id="UP001165524">
    <property type="component" value="Unassembled WGS sequence"/>
</dbReference>